<protein>
    <submittedName>
        <fullName evidence="1">Uncharacterized protein</fullName>
    </submittedName>
</protein>
<accession>A0A1C9U540</accession>
<dbReference type="EMBL" id="KT982366">
    <property type="protein sequence ID" value="AOR51251.1"/>
    <property type="molecule type" value="Genomic_DNA"/>
</dbReference>
<reference evidence="1" key="1">
    <citation type="journal article" date="2016" name="Sci. Rep.">
        <title>Triclosan Resistome from Metagenome Reveals Diverse Enoyl Acyl Carrier Protein Reductases and Selective Enrichment of Triclosan Resistance Genes.</title>
        <authorList>
            <person name="Khan R."/>
            <person name="Kong H.G."/>
            <person name="Jung Y.H."/>
            <person name="Choi J."/>
            <person name="Baek K.Y."/>
            <person name="Hwang E.C."/>
            <person name="Lee S.W."/>
        </authorList>
    </citation>
    <scope>NUCLEOTIDE SEQUENCE</scope>
</reference>
<proteinExistence type="predicted"/>
<dbReference type="AlphaFoldDB" id="A0A1C9U540"/>
<name>A0A1C9U540_9BACT</name>
<dbReference type="Gene3D" id="2.60.120.560">
    <property type="entry name" value="Exo-inulinase, domain 1"/>
    <property type="match status" value="1"/>
</dbReference>
<organism evidence="1">
    <name type="scientific">uncultured bacterium pBE3-1</name>
    <dbReference type="NCBI Taxonomy" id="1781161"/>
    <lineage>
        <taxon>Bacteria</taxon>
        <taxon>environmental samples</taxon>
    </lineage>
</organism>
<evidence type="ECO:0000313" key="1">
    <source>
        <dbReference type="EMBL" id="AOR51251.1"/>
    </source>
</evidence>
<sequence>MQYGHELVRQIEFLRDSQSLSKAHLRNIRRYVGVIVLTMMSVSGVESVWAVPKETSAEKAEHLRQQANPQLFNDWTFDKDQIGAIPAGFLAAASGDQPGGEWKVEAQPAAPSSPNVLLGVSACSACVELLVAQGFQYEYPDLVVRIRQGTEAASGQVGVVFGMKDPKNYYATVVDLSQKTIEMVRVIDGVESVIGRAELKAKPVEWHTLRVRRNTIISKDFIEAFFDGKLTLSTRDQALGVGEVGLLVRGEASAHFDNFNASPQYSSRPLSAPAAY</sequence>